<dbReference type="NCBIfam" id="TIGR00749">
    <property type="entry name" value="glk"/>
    <property type="match status" value="1"/>
</dbReference>
<keyword evidence="1 3" id="KW-0808">Transferase</keyword>
<sequence length="323" mass="34473">MTTVHILLGDIGGTNVRFAVMREEGGALELIDSRPCSQYGNLEAAIQDYLILQGIDRVDVACLAVAAPVQGTRIHLTNSSWQFDCEELRTRFGWRACHVVNDFTAMALGVPCVPEKDLVRVCGGPAEGAGVRLVMGPGTGLGMSGLLPVGERWIALRTEGGHVDFAPTNEIEMAILRILQHRFGRVSVERILCGEGLLNLYRAHAEIVGGRAAFDAPEEISAAALAGIDDLAVRTLTHFCEILGRTAGNAALTLGATGGVFLCGGILPAIQSFFLKSPFRQGFEDKGRMRSIMEKTPVYLVTDPFTALRGAAEYTATGSMGGP</sequence>
<keyword evidence="6" id="KW-1185">Reference proteome</keyword>
<evidence type="ECO:0000313" key="6">
    <source>
        <dbReference type="Proteomes" id="UP000035057"/>
    </source>
</evidence>
<dbReference type="OrthoDB" id="9800595at2"/>
<dbReference type="PANTHER" id="PTHR47690:SF1">
    <property type="entry name" value="GLUCOKINASE"/>
    <property type="match status" value="1"/>
</dbReference>
<dbReference type="SUPFAM" id="SSF53067">
    <property type="entry name" value="Actin-like ATPase domain"/>
    <property type="match status" value="1"/>
</dbReference>
<dbReference type="EMBL" id="ANIE01000003">
    <property type="protein sequence ID" value="KEF32067.1"/>
    <property type="molecule type" value="Genomic_DNA"/>
</dbReference>
<dbReference type="PANTHER" id="PTHR47690">
    <property type="entry name" value="GLUCOKINASE"/>
    <property type="match status" value="1"/>
</dbReference>
<comment type="caution">
    <text evidence="5">The sequence shown here is derived from an EMBL/GenBank/DDBJ whole genome shotgun (WGS) entry which is preliminary data.</text>
</comment>
<accession>A0A072N4A0</accession>
<dbReference type="GO" id="GO:0005829">
    <property type="term" value="C:cytosol"/>
    <property type="evidence" value="ECO:0007669"/>
    <property type="project" value="TreeGrafter"/>
</dbReference>
<dbReference type="CDD" id="cd24008">
    <property type="entry name" value="ASKHA_NBD_GLK"/>
    <property type="match status" value="1"/>
</dbReference>
<dbReference type="Proteomes" id="UP000035057">
    <property type="component" value="Unassembled WGS sequence"/>
</dbReference>
<evidence type="ECO:0000256" key="1">
    <source>
        <dbReference type="ARBA" id="ARBA00022679"/>
    </source>
</evidence>
<dbReference type="InterPro" id="IPR043129">
    <property type="entry name" value="ATPase_NBD"/>
</dbReference>
<dbReference type="GO" id="GO:0006096">
    <property type="term" value="P:glycolytic process"/>
    <property type="evidence" value="ECO:0007669"/>
    <property type="project" value="UniProtKB-UniRule"/>
</dbReference>
<proteinExistence type="inferred from homology"/>
<organism evidence="5 6">
    <name type="scientific">Marinobacter nitratireducens</name>
    <dbReference type="NCBI Taxonomy" id="1137280"/>
    <lineage>
        <taxon>Bacteria</taxon>
        <taxon>Pseudomonadati</taxon>
        <taxon>Pseudomonadota</taxon>
        <taxon>Gammaproteobacteria</taxon>
        <taxon>Pseudomonadales</taxon>
        <taxon>Marinobacteraceae</taxon>
        <taxon>Marinobacter</taxon>
    </lineage>
</organism>
<comment type="similarity">
    <text evidence="3 4">Belongs to the bacterial glucokinase family.</text>
</comment>
<dbReference type="AlphaFoldDB" id="A0A072N4A0"/>
<comment type="catalytic activity">
    <reaction evidence="3">
        <text>D-glucose + ATP = D-glucose 6-phosphate + ADP + H(+)</text>
        <dbReference type="Rhea" id="RHEA:17825"/>
        <dbReference type="ChEBI" id="CHEBI:4167"/>
        <dbReference type="ChEBI" id="CHEBI:15378"/>
        <dbReference type="ChEBI" id="CHEBI:30616"/>
        <dbReference type="ChEBI" id="CHEBI:61548"/>
        <dbReference type="ChEBI" id="CHEBI:456216"/>
        <dbReference type="EC" id="2.7.1.2"/>
    </reaction>
</comment>
<evidence type="ECO:0000313" key="5">
    <source>
        <dbReference type="EMBL" id="KEF32067.1"/>
    </source>
</evidence>
<feature type="binding site" evidence="3">
    <location>
        <begin position="9"/>
        <end position="14"/>
    </location>
    <ligand>
        <name>ATP</name>
        <dbReference type="ChEBI" id="CHEBI:30616"/>
    </ligand>
</feature>
<evidence type="ECO:0000256" key="3">
    <source>
        <dbReference type="HAMAP-Rule" id="MF_00524"/>
    </source>
</evidence>
<gene>
    <name evidence="3" type="primary">glk</name>
    <name evidence="5" type="ORF">D777_00701</name>
</gene>
<name>A0A072N4A0_9GAMM</name>
<dbReference type="STRING" id="1137280.D777_00701"/>
<dbReference type="PATRIC" id="fig|1137280.3.peg.517"/>
<reference evidence="5 6" key="1">
    <citation type="submission" date="2012-12" db="EMBL/GenBank/DDBJ databases">
        <title>Genome assembly of Marinobacter sp. AK21.</title>
        <authorList>
            <person name="Khatri I."/>
            <person name="Kumar R."/>
            <person name="Vaidya B."/>
            <person name="Subramanian S."/>
            <person name="Pinnaka A."/>
        </authorList>
    </citation>
    <scope>NUCLEOTIDE SEQUENCE [LARGE SCALE GENOMIC DNA]</scope>
    <source>
        <strain evidence="5 6">AK21</strain>
    </source>
</reference>
<comment type="subcellular location">
    <subcellularLocation>
        <location evidence="3">Cytoplasm</location>
    </subcellularLocation>
</comment>
<dbReference type="InterPro" id="IPR050201">
    <property type="entry name" value="Bacterial_glucokinase"/>
</dbReference>
<dbReference type="RefSeq" id="WP_036128483.1">
    <property type="nucleotide sequence ID" value="NZ_ANIE01000003.1"/>
</dbReference>
<dbReference type="GO" id="GO:0004340">
    <property type="term" value="F:glucokinase activity"/>
    <property type="evidence" value="ECO:0007669"/>
    <property type="project" value="UniProtKB-UniRule"/>
</dbReference>
<dbReference type="EC" id="2.7.1.2" evidence="3"/>
<dbReference type="GO" id="GO:0005524">
    <property type="term" value="F:ATP binding"/>
    <property type="evidence" value="ECO:0007669"/>
    <property type="project" value="UniProtKB-UniRule"/>
</dbReference>
<evidence type="ECO:0000256" key="2">
    <source>
        <dbReference type="ARBA" id="ARBA00022777"/>
    </source>
</evidence>
<keyword evidence="3" id="KW-0324">Glycolysis</keyword>
<dbReference type="InterPro" id="IPR003836">
    <property type="entry name" value="Glucokinase"/>
</dbReference>
<dbReference type="Gene3D" id="3.40.367.20">
    <property type="match status" value="1"/>
</dbReference>
<keyword evidence="3" id="KW-0547">Nucleotide-binding</keyword>
<keyword evidence="2 3" id="KW-0418">Kinase</keyword>
<dbReference type="Gene3D" id="3.30.420.40">
    <property type="match status" value="1"/>
</dbReference>
<dbReference type="GO" id="GO:0005536">
    <property type="term" value="F:D-glucose binding"/>
    <property type="evidence" value="ECO:0007669"/>
    <property type="project" value="InterPro"/>
</dbReference>
<evidence type="ECO:0000256" key="4">
    <source>
        <dbReference type="RuleBase" id="RU004046"/>
    </source>
</evidence>
<keyword evidence="3" id="KW-0963">Cytoplasm</keyword>
<dbReference type="HAMAP" id="MF_00524">
    <property type="entry name" value="Glucokinase"/>
    <property type="match status" value="1"/>
</dbReference>
<protein>
    <recommendedName>
        <fullName evidence="3">Glucokinase</fullName>
        <ecNumber evidence="3">2.7.1.2</ecNumber>
    </recommendedName>
    <alternativeName>
        <fullName evidence="3">Glucose kinase</fullName>
    </alternativeName>
</protein>
<dbReference type="Pfam" id="PF02685">
    <property type="entry name" value="Glucokinase"/>
    <property type="match status" value="1"/>
</dbReference>
<keyword evidence="3" id="KW-0067">ATP-binding</keyword>